<name>A0ABY3XY87_9ACTN</name>
<accession>A0ABY3XY87</accession>
<sequence>MATTAPERRTAPTAAAQHAGQSTRAVPDTRAVRAPVVTALHLSAFRALRARTVPLEPLTVVTGPSGSGRTSVLQGYEALARLAAGAALDDVFTAGRGEPSPYVPQAARPDRQGRRGFRLGCAVAGPAGPLRFDVAVQAEPELRVVGERLTDAHGTTLLATALRDPARHAVEATCRAAGAARALRTPFPDDRLTLPLLPLRMAGTTRAERALLQAAEQVVVALRSAFGCAPVPARMRDPVAVRDGMLHGDCANLADVLRRTRAECATRHAALLAAVRDGGTGTVAELRAEECGSGLVRAVLAREQAGAVTPVAWLGDGELRFLALALVLLTGPGVLSVDTVEEVPAARRAMTVLADGLDGGLDERQTAALLALADRMSERGHVRLLATGTQGGLLAREAARREGVCLVDLGA</sequence>
<keyword evidence="3" id="KW-1185">Reference proteome</keyword>
<proteinExistence type="predicted"/>
<feature type="region of interest" description="Disordered" evidence="1">
    <location>
        <begin position="1"/>
        <end position="27"/>
    </location>
</feature>
<keyword evidence="2" id="KW-0547">Nucleotide-binding</keyword>
<dbReference type="Proteomes" id="UP001202244">
    <property type="component" value="Chromosome"/>
</dbReference>
<protein>
    <submittedName>
        <fullName evidence="2">ATP-binding protein</fullName>
    </submittedName>
</protein>
<evidence type="ECO:0000313" key="3">
    <source>
        <dbReference type="Proteomes" id="UP001202244"/>
    </source>
</evidence>
<dbReference type="GO" id="GO:0005524">
    <property type="term" value="F:ATP binding"/>
    <property type="evidence" value="ECO:0007669"/>
    <property type="project" value="UniProtKB-KW"/>
</dbReference>
<feature type="compositionally biased region" description="Basic and acidic residues" evidence="1">
    <location>
        <begin position="1"/>
        <end position="10"/>
    </location>
</feature>
<evidence type="ECO:0000313" key="2">
    <source>
        <dbReference type="EMBL" id="UNS99499.1"/>
    </source>
</evidence>
<reference evidence="2 3" key="1">
    <citation type="journal article" date="2023" name="Microbiol. Spectr.">
        <title>Synergy between Genome Mining, Metabolomics, and Bioinformatics Uncovers Antibacterial Chlorinated Carbazole Alkaloids and Their Biosynthetic Gene Cluster from Streptomyces tubbatahanensis sp. nov., a Novel Actinomycete Isolated from Sulu Sea, Philippines.</title>
        <authorList>
            <person name="Tenebro C.P."/>
            <person name="Trono D.J.V.L."/>
            <person name="Balida L.A.P."/>
            <person name="Bayog L.K.A."/>
            <person name="Bruna J.R."/>
            <person name="Sabido E.M."/>
            <person name="Caspe D.P.C."/>
            <person name="de Los Santos E.L.C."/>
            <person name="Saludes J.P."/>
            <person name="Dalisay D.S."/>
        </authorList>
    </citation>
    <scope>NUCLEOTIDE SEQUENCE [LARGE SCALE GENOMIC DNA]</scope>
    <source>
        <strain evidence="2 3">DSD3025</strain>
    </source>
</reference>
<gene>
    <name evidence="2" type="ORF">MMF93_25900</name>
</gene>
<dbReference type="EMBL" id="CP093846">
    <property type="protein sequence ID" value="UNS99499.1"/>
    <property type="molecule type" value="Genomic_DNA"/>
</dbReference>
<dbReference type="RefSeq" id="WP_242755251.1">
    <property type="nucleotide sequence ID" value="NZ_CP093846.1"/>
</dbReference>
<keyword evidence="2" id="KW-0067">ATP-binding</keyword>
<evidence type="ECO:0000256" key="1">
    <source>
        <dbReference type="SAM" id="MobiDB-lite"/>
    </source>
</evidence>
<organism evidence="2 3">
    <name type="scientific">Streptomyces tubbatahanensis</name>
    <dbReference type="NCBI Taxonomy" id="2923272"/>
    <lineage>
        <taxon>Bacteria</taxon>
        <taxon>Bacillati</taxon>
        <taxon>Actinomycetota</taxon>
        <taxon>Actinomycetes</taxon>
        <taxon>Kitasatosporales</taxon>
        <taxon>Streptomycetaceae</taxon>
        <taxon>Streptomyces</taxon>
    </lineage>
</organism>